<sequence length="63" mass="6944">MQVEFRPRSSVLWWTLDAHGLGMIGLNGFHFCTTQTSADNAGGHRIVLPSFARTLARLPITCS</sequence>
<proteinExistence type="predicted"/>
<organism evidence="1 2">
    <name type="scientific">Phaeosphaeria nodorum (strain SN15 / ATCC MYA-4574 / FGSC 10173)</name>
    <name type="common">Glume blotch fungus</name>
    <name type="synonym">Parastagonospora nodorum</name>
    <dbReference type="NCBI Taxonomy" id="321614"/>
    <lineage>
        <taxon>Eukaryota</taxon>
        <taxon>Fungi</taxon>
        <taxon>Dikarya</taxon>
        <taxon>Ascomycota</taxon>
        <taxon>Pezizomycotina</taxon>
        <taxon>Dothideomycetes</taxon>
        <taxon>Pleosporomycetidae</taxon>
        <taxon>Pleosporales</taxon>
        <taxon>Pleosporineae</taxon>
        <taxon>Phaeosphaeriaceae</taxon>
        <taxon>Parastagonospora</taxon>
    </lineage>
</organism>
<keyword evidence="2" id="KW-1185">Reference proteome</keyword>
<accession>A0A7U2EZT9</accession>
<protein>
    <submittedName>
        <fullName evidence="1">Uncharacterized protein</fullName>
    </submittedName>
</protein>
<name>A0A7U2EZT9_PHANO</name>
<evidence type="ECO:0000313" key="2">
    <source>
        <dbReference type="Proteomes" id="UP000663193"/>
    </source>
</evidence>
<reference evidence="2" key="1">
    <citation type="journal article" date="2021" name="BMC Genomics">
        <title>Chromosome-level genome assembly and manually-curated proteome of model necrotroph Parastagonospora nodorum Sn15 reveals a genome-wide trove of candidate effector homologs, and redundancy of virulence-related functions within an accessory chromosome.</title>
        <authorList>
            <person name="Bertazzoni S."/>
            <person name="Jones D.A.B."/>
            <person name="Phan H.T."/>
            <person name="Tan K.-C."/>
            <person name="Hane J.K."/>
        </authorList>
    </citation>
    <scope>NUCLEOTIDE SEQUENCE [LARGE SCALE GENOMIC DNA]</scope>
    <source>
        <strain evidence="2">SN15 / ATCC MYA-4574 / FGSC 10173)</strain>
    </source>
</reference>
<gene>
    <name evidence="1" type="ORF">JI435_057540</name>
</gene>
<dbReference type="AlphaFoldDB" id="A0A7U2EZT9"/>
<dbReference type="VEuPathDB" id="FungiDB:JI435_057540"/>
<evidence type="ECO:0000313" key="1">
    <source>
        <dbReference type="EMBL" id="QRC96116.1"/>
    </source>
</evidence>
<dbReference type="Proteomes" id="UP000663193">
    <property type="component" value="Chromosome 6"/>
</dbReference>
<dbReference type="EMBL" id="CP069028">
    <property type="protein sequence ID" value="QRC96116.1"/>
    <property type="molecule type" value="Genomic_DNA"/>
</dbReference>